<proteinExistence type="predicted"/>
<feature type="region of interest" description="Disordered" evidence="1">
    <location>
        <begin position="246"/>
        <end position="295"/>
    </location>
</feature>
<keyword evidence="3" id="KW-1185">Reference proteome</keyword>
<dbReference type="EMBL" id="KL648566">
    <property type="protein sequence ID" value="KEY68767.1"/>
    <property type="molecule type" value="Genomic_DNA"/>
</dbReference>
<dbReference type="Proteomes" id="UP000028045">
    <property type="component" value="Unassembled WGS sequence"/>
</dbReference>
<evidence type="ECO:0000313" key="3">
    <source>
        <dbReference type="Proteomes" id="UP000028045"/>
    </source>
</evidence>
<gene>
    <name evidence="2" type="ORF">S7711_00637</name>
</gene>
<evidence type="ECO:0000313" key="2">
    <source>
        <dbReference type="EMBL" id="KEY68767.1"/>
    </source>
</evidence>
<feature type="region of interest" description="Disordered" evidence="1">
    <location>
        <begin position="313"/>
        <end position="345"/>
    </location>
</feature>
<dbReference type="AlphaFoldDB" id="A0A084ATY8"/>
<feature type="compositionally biased region" description="Polar residues" evidence="1">
    <location>
        <begin position="248"/>
        <end position="260"/>
    </location>
</feature>
<dbReference type="OrthoDB" id="4864073at2759"/>
<feature type="compositionally biased region" description="Polar residues" evidence="1">
    <location>
        <begin position="270"/>
        <end position="288"/>
    </location>
</feature>
<protein>
    <submittedName>
        <fullName evidence="2">Uncharacterized protein</fullName>
    </submittedName>
</protein>
<reference evidence="2 3" key="1">
    <citation type="journal article" date="2014" name="BMC Genomics">
        <title>Comparative genome sequencing reveals chemotype-specific gene clusters in the toxigenic black mold Stachybotrys.</title>
        <authorList>
            <person name="Semeiks J."/>
            <person name="Borek D."/>
            <person name="Otwinowski Z."/>
            <person name="Grishin N.V."/>
        </authorList>
    </citation>
    <scope>NUCLEOTIDE SEQUENCE [LARGE SCALE GENOMIC DNA]</scope>
    <source>
        <strain evidence="3">CBS 109288 / IBT 7711</strain>
    </source>
</reference>
<name>A0A084ATY8_STACB</name>
<sequence length="345" mass="38961">MGPSSSTPLHPTYFCPVHRVYHCFVFLSYTVQPYCGECAVHFFHTDRDVIWMCHHDRQSTTENSAQVLRRSVRELLTEAAPNNGRNSFSEYSRVTENITDEIPKDDITYTEMGSEPLPHPLRPGVGLFSYRTFAGGEAYQPCQSDIHAWGLSQALQVPDQVNDPAFVTARAWSCVIQAAPNLPREVRWVLATIYDFSSLVLRRGGSHQRLRPMRLWLRFWFIVVKRLFRHFGLNAACPYIDWIPRPSQGANGTGDTNTGQMDGRRRRFPSESSSGTVIRHQPSTSETQELGVLHQPNRSETIAIIQEMLREHSTSSGFGNGGAVIFEQNPTDSDPTRAPDPATRL</sequence>
<dbReference type="HOGENOM" id="CLU_837217_0_0_1"/>
<organism evidence="2 3">
    <name type="scientific">Stachybotrys chartarum (strain CBS 109288 / IBT 7711)</name>
    <name type="common">Toxic black mold</name>
    <name type="synonym">Stilbospora chartarum</name>
    <dbReference type="NCBI Taxonomy" id="1280523"/>
    <lineage>
        <taxon>Eukaryota</taxon>
        <taxon>Fungi</taxon>
        <taxon>Dikarya</taxon>
        <taxon>Ascomycota</taxon>
        <taxon>Pezizomycotina</taxon>
        <taxon>Sordariomycetes</taxon>
        <taxon>Hypocreomycetidae</taxon>
        <taxon>Hypocreales</taxon>
        <taxon>Stachybotryaceae</taxon>
        <taxon>Stachybotrys</taxon>
    </lineage>
</organism>
<accession>A0A084ATY8</accession>
<evidence type="ECO:0000256" key="1">
    <source>
        <dbReference type="SAM" id="MobiDB-lite"/>
    </source>
</evidence>